<name>A0A1S4E6U6_CUCME</name>
<dbReference type="InterPro" id="IPR039291">
    <property type="entry name" value="At5g17165-like"/>
</dbReference>
<evidence type="ECO:0000256" key="1">
    <source>
        <dbReference type="SAM" id="MobiDB-lite"/>
    </source>
</evidence>
<dbReference type="PANTHER" id="PTHR35122:SF8">
    <property type="entry name" value="HYDROGEN PEROXIDE INDUCED PROTEIN 1"/>
    <property type="match status" value="1"/>
</dbReference>
<dbReference type="Pfam" id="PF22272">
    <property type="entry name" value="LEA_3b"/>
    <property type="match status" value="1"/>
</dbReference>
<reference evidence="2" key="1">
    <citation type="submission" date="2023-03" db="UniProtKB">
        <authorList>
            <consortium name="EnsemblPlants"/>
        </authorList>
    </citation>
    <scope>IDENTIFICATION</scope>
</reference>
<evidence type="ECO:0000313" key="2">
    <source>
        <dbReference type="EnsemblPlants" id="MELO3C005442.2.1"/>
    </source>
</evidence>
<dbReference type="AlphaFoldDB" id="A0A1S4E6U6"/>
<dbReference type="Proteomes" id="UP001652600">
    <property type="component" value="Chromosome 9"/>
</dbReference>
<dbReference type="InParanoid" id="A0A1S4E6U6"/>
<reference evidence="4" key="2">
    <citation type="submission" date="2025-05" db="UniProtKB">
        <authorList>
            <consortium name="RefSeq"/>
        </authorList>
    </citation>
    <scope>IDENTIFICATION</scope>
    <source>
        <tissue evidence="4">Stem</tissue>
    </source>
</reference>
<proteinExistence type="predicted"/>
<sequence length="128" mass="14100">MACSSKIIVVAFTTAAAPRLSLLVSHSPHLFPFANSGFRASHWSAYEKNQEDPIWPTMVPNDVIHHNLSDNYWVPHPQTGVFGPPKAHHNSSTLPNDTSAGGNEGSVLNLKAWFRHNGLEDLEKPHSL</sequence>
<keyword evidence="3" id="KW-1185">Reference proteome</keyword>
<dbReference type="EnsemblPlants" id="MELO3C005442.2.1">
    <property type="protein sequence ID" value="MELO3C005442.2.1"/>
    <property type="gene ID" value="MELO3C005442.2"/>
</dbReference>
<evidence type="ECO:0000313" key="4">
    <source>
        <dbReference type="RefSeq" id="XP_016903720.2"/>
    </source>
</evidence>
<gene>
    <name evidence="4" type="primary">LOC103504694</name>
</gene>
<evidence type="ECO:0000313" key="3">
    <source>
        <dbReference type="Proteomes" id="UP001652600"/>
    </source>
</evidence>
<dbReference type="KEGG" id="cmo:103504694"/>
<dbReference type="PANTHER" id="PTHR35122">
    <property type="entry name" value="OSJNBA0093F12.14 PROTEIN"/>
    <property type="match status" value="1"/>
</dbReference>
<feature type="compositionally biased region" description="Polar residues" evidence="1">
    <location>
        <begin position="90"/>
        <end position="101"/>
    </location>
</feature>
<dbReference type="Gramene" id="MELO3C005442.2.1">
    <property type="protein sequence ID" value="MELO3C005442.2.1"/>
    <property type="gene ID" value="MELO3C005442.2"/>
</dbReference>
<organism evidence="3 4">
    <name type="scientific">Cucumis melo</name>
    <name type="common">Muskmelon</name>
    <dbReference type="NCBI Taxonomy" id="3656"/>
    <lineage>
        <taxon>Eukaryota</taxon>
        <taxon>Viridiplantae</taxon>
        <taxon>Streptophyta</taxon>
        <taxon>Embryophyta</taxon>
        <taxon>Tracheophyta</taxon>
        <taxon>Spermatophyta</taxon>
        <taxon>Magnoliopsida</taxon>
        <taxon>eudicotyledons</taxon>
        <taxon>Gunneridae</taxon>
        <taxon>Pentapetalae</taxon>
        <taxon>rosids</taxon>
        <taxon>fabids</taxon>
        <taxon>Cucurbitales</taxon>
        <taxon>Cucurbitaceae</taxon>
        <taxon>Benincaseae</taxon>
        <taxon>Cucumis</taxon>
    </lineage>
</organism>
<feature type="region of interest" description="Disordered" evidence="1">
    <location>
        <begin position="83"/>
        <end position="102"/>
    </location>
</feature>
<accession>A0A1S4E6U6</accession>
<accession>A0A9I9CLN2</accession>
<dbReference type="GeneID" id="103504694"/>
<protein>
    <submittedName>
        <fullName evidence="4">Late embryogenesis abundant protein At5g17165</fullName>
    </submittedName>
</protein>
<dbReference type="RefSeq" id="XP_016903720.2">
    <property type="nucleotide sequence ID" value="XM_017048231.2"/>
</dbReference>